<reference evidence="2" key="1">
    <citation type="submission" date="2013-02" db="EMBL/GenBank/DDBJ databases">
        <authorList>
            <person name="Hughes D."/>
        </authorList>
    </citation>
    <scope>NUCLEOTIDE SEQUENCE</scope>
    <source>
        <strain>Durham</strain>
        <strain evidence="2">NC isolate 2 -- Noor lab</strain>
    </source>
</reference>
<name>T1GNK5_MEGSC</name>
<sequence>MFNIKFKCEQEVSELTLYHKDLIQRLSVVYDFLEEGPSNRSKRSFFSKIFGRKRAKRTQGKIDEMNRFMNSKFRDIENIKAHQNTIKANIEATQNNIKMTININEKNIQGLFKRIEDFNIIKQNLQNNVNKVEMKLIYHSLKMDALDILAKVRDLQQWMIDLSKNSIHPEIAAPEEITDSMQRVILNDKRFLAPPTFTNFYDISETITGFAFSLKKSRTILVNFLIPIYQKEKLNLFEVINVPTIRNDKVLKISNIREKFCVINEAQDQYYCMRNSQNFMKGRNFYFNTDDTSFDLIPTSENSKTSCIINIFKDRSLNNCKYKEIVQNIEVTQKIDSNKYLFAIREKTHIR</sequence>
<protein>
    <submittedName>
        <fullName evidence="1">Uncharacterized protein</fullName>
    </submittedName>
</protein>
<dbReference type="Pfam" id="PF12259">
    <property type="entry name" value="Baculo_F"/>
    <property type="match status" value="1"/>
</dbReference>
<evidence type="ECO:0000313" key="2">
    <source>
        <dbReference type="Proteomes" id="UP000015102"/>
    </source>
</evidence>
<dbReference type="EMBL" id="CAQQ02077968">
    <property type="status" value="NOT_ANNOTATED_CDS"/>
    <property type="molecule type" value="Genomic_DNA"/>
</dbReference>
<evidence type="ECO:0000313" key="1">
    <source>
        <dbReference type="EnsemblMetazoa" id="MESCA005159-PA"/>
    </source>
</evidence>
<dbReference type="HOGENOM" id="CLU_790598_0_0_1"/>
<proteinExistence type="predicted"/>
<dbReference type="EnsemblMetazoa" id="MESCA005159-RA">
    <property type="protein sequence ID" value="MESCA005159-PA"/>
    <property type="gene ID" value="MESCA005159"/>
</dbReference>
<dbReference type="Proteomes" id="UP000015102">
    <property type="component" value="Unassembled WGS sequence"/>
</dbReference>
<accession>T1GNK5</accession>
<dbReference type="InterPro" id="IPR022048">
    <property type="entry name" value="Envelope_fusion-like"/>
</dbReference>
<reference evidence="1" key="2">
    <citation type="submission" date="2015-06" db="UniProtKB">
        <authorList>
            <consortium name="EnsemblMetazoa"/>
        </authorList>
    </citation>
    <scope>IDENTIFICATION</scope>
</reference>
<keyword evidence="2" id="KW-1185">Reference proteome</keyword>
<organism evidence="1 2">
    <name type="scientific">Megaselia scalaris</name>
    <name type="common">Humpbacked fly</name>
    <name type="synonym">Phora scalaris</name>
    <dbReference type="NCBI Taxonomy" id="36166"/>
    <lineage>
        <taxon>Eukaryota</taxon>
        <taxon>Metazoa</taxon>
        <taxon>Ecdysozoa</taxon>
        <taxon>Arthropoda</taxon>
        <taxon>Hexapoda</taxon>
        <taxon>Insecta</taxon>
        <taxon>Pterygota</taxon>
        <taxon>Neoptera</taxon>
        <taxon>Endopterygota</taxon>
        <taxon>Diptera</taxon>
        <taxon>Brachycera</taxon>
        <taxon>Muscomorpha</taxon>
        <taxon>Platypezoidea</taxon>
        <taxon>Phoridae</taxon>
        <taxon>Megaseliini</taxon>
        <taxon>Megaselia</taxon>
    </lineage>
</organism>
<dbReference type="AlphaFoldDB" id="T1GNK5"/>